<evidence type="ECO:0000259" key="1">
    <source>
        <dbReference type="PROSITE" id="PS50255"/>
    </source>
</evidence>
<protein>
    <recommendedName>
        <fullName evidence="1">Cytochrome b5 heme-binding domain-containing protein</fullName>
    </recommendedName>
</protein>
<accession>A0AAV8UYK1</accession>
<proteinExistence type="predicted"/>
<gene>
    <name evidence="2" type="ORF">NDN08_003207</name>
</gene>
<dbReference type="AlphaFoldDB" id="A0AAV8UYK1"/>
<dbReference type="Pfam" id="PF00173">
    <property type="entry name" value="Cyt-b5"/>
    <property type="match status" value="1"/>
</dbReference>
<comment type="caution">
    <text evidence="2">The sequence shown here is derived from an EMBL/GenBank/DDBJ whole genome shotgun (WGS) entry which is preliminary data.</text>
</comment>
<dbReference type="InterPro" id="IPR001199">
    <property type="entry name" value="Cyt_B5-like_heme/steroid-bd"/>
</dbReference>
<organism evidence="2 3">
    <name type="scientific">Rhodosorus marinus</name>
    <dbReference type="NCBI Taxonomy" id="101924"/>
    <lineage>
        <taxon>Eukaryota</taxon>
        <taxon>Rhodophyta</taxon>
        <taxon>Stylonematophyceae</taxon>
        <taxon>Stylonematales</taxon>
        <taxon>Stylonemataceae</taxon>
        <taxon>Rhodosorus</taxon>
    </lineage>
</organism>
<evidence type="ECO:0000313" key="2">
    <source>
        <dbReference type="EMBL" id="KAJ8906718.1"/>
    </source>
</evidence>
<sequence>MDEDGKEKKSLTLFQVSKHKSDDDLYVAVHDRVYDLSGFWRRHPGGEGLIRERAAGSFDWLLYRRTPWDGFLSSLRSKKTSRVCGTSVGPALLLLKTVPRSRARRGSQ</sequence>
<dbReference type="Gene3D" id="3.10.120.10">
    <property type="entry name" value="Cytochrome b5-like heme/steroid binding domain"/>
    <property type="match status" value="1"/>
</dbReference>
<keyword evidence="3" id="KW-1185">Reference proteome</keyword>
<dbReference type="EMBL" id="JAMWBK010000003">
    <property type="protein sequence ID" value="KAJ8906718.1"/>
    <property type="molecule type" value="Genomic_DNA"/>
</dbReference>
<name>A0AAV8UYK1_9RHOD</name>
<dbReference type="Proteomes" id="UP001157974">
    <property type="component" value="Unassembled WGS sequence"/>
</dbReference>
<dbReference type="SUPFAM" id="SSF55856">
    <property type="entry name" value="Cytochrome b5-like heme/steroid binding domain"/>
    <property type="match status" value="1"/>
</dbReference>
<feature type="domain" description="Cytochrome b5 heme-binding" evidence="1">
    <location>
        <begin position="8"/>
        <end position="56"/>
    </location>
</feature>
<reference evidence="2 3" key="1">
    <citation type="journal article" date="2023" name="Nat. Commun.">
        <title>Origin of minicircular mitochondrial genomes in red algae.</title>
        <authorList>
            <person name="Lee Y."/>
            <person name="Cho C.H."/>
            <person name="Lee Y.M."/>
            <person name="Park S.I."/>
            <person name="Yang J.H."/>
            <person name="West J.A."/>
            <person name="Bhattacharya D."/>
            <person name="Yoon H.S."/>
        </authorList>
    </citation>
    <scope>NUCLEOTIDE SEQUENCE [LARGE SCALE GENOMIC DNA]</scope>
    <source>
        <strain evidence="2 3">CCMP1338</strain>
        <tissue evidence="2">Whole cell</tissue>
    </source>
</reference>
<evidence type="ECO:0000313" key="3">
    <source>
        <dbReference type="Proteomes" id="UP001157974"/>
    </source>
</evidence>
<dbReference type="SMART" id="SM01117">
    <property type="entry name" value="Cyt-b5"/>
    <property type="match status" value="1"/>
</dbReference>
<dbReference type="PROSITE" id="PS50255">
    <property type="entry name" value="CYTOCHROME_B5_2"/>
    <property type="match status" value="1"/>
</dbReference>
<dbReference type="InterPro" id="IPR036400">
    <property type="entry name" value="Cyt_B5-like_heme/steroid_sf"/>
</dbReference>